<evidence type="ECO:0000313" key="1">
    <source>
        <dbReference type="EMBL" id="KAI3808119.1"/>
    </source>
</evidence>
<sequence>MTKRSFIRKRRGYSAQPFESVRYTGGALVISRPDEDDFELICYVDTYTFSNEDLRALLKMKFESDSKEDVEEVKRFIEKMREYVKLRRE</sequence>
<evidence type="ECO:0000313" key="2">
    <source>
        <dbReference type="Proteomes" id="UP001056120"/>
    </source>
</evidence>
<gene>
    <name evidence="1" type="ORF">L1987_24062</name>
</gene>
<protein>
    <submittedName>
        <fullName evidence="1">Uncharacterized protein</fullName>
    </submittedName>
</protein>
<organism evidence="1 2">
    <name type="scientific">Smallanthus sonchifolius</name>
    <dbReference type="NCBI Taxonomy" id="185202"/>
    <lineage>
        <taxon>Eukaryota</taxon>
        <taxon>Viridiplantae</taxon>
        <taxon>Streptophyta</taxon>
        <taxon>Embryophyta</taxon>
        <taxon>Tracheophyta</taxon>
        <taxon>Spermatophyta</taxon>
        <taxon>Magnoliopsida</taxon>
        <taxon>eudicotyledons</taxon>
        <taxon>Gunneridae</taxon>
        <taxon>Pentapetalae</taxon>
        <taxon>asterids</taxon>
        <taxon>campanulids</taxon>
        <taxon>Asterales</taxon>
        <taxon>Asteraceae</taxon>
        <taxon>Asteroideae</taxon>
        <taxon>Heliantheae alliance</taxon>
        <taxon>Millerieae</taxon>
        <taxon>Smallanthus</taxon>
    </lineage>
</organism>
<dbReference type="Proteomes" id="UP001056120">
    <property type="component" value="Linkage Group LG08"/>
</dbReference>
<dbReference type="EMBL" id="CM042025">
    <property type="protein sequence ID" value="KAI3808119.1"/>
    <property type="molecule type" value="Genomic_DNA"/>
</dbReference>
<comment type="caution">
    <text evidence="1">The sequence shown here is derived from an EMBL/GenBank/DDBJ whole genome shotgun (WGS) entry which is preliminary data.</text>
</comment>
<accession>A0ACB9IIN2</accession>
<reference evidence="2" key="1">
    <citation type="journal article" date="2022" name="Mol. Ecol. Resour.">
        <title>The genomes of chicory, endive, great burdock and yacon provide insights into Asteraceae palaeo-polyploidization history and plant inulin production.</title>
        <authorList>
            <person name="Fan W."/>
            <person name="Wang S."/>
            <person name="Wang H."/>
            <person name="Wang A."/>
            <person name="Jiang F."/>
            <person name="Liu H."/>
            <person name="Zhao H."/>
            <person name="Xu D."/>
            <person name="Zhang Y."/>
        </authorList>
    </citation>
    <scope>NUCLEOTIDE SEQUENCE [LARGE SCALE GENOMIC DNA]</scope>
    <source>
        <strain evidence="2">cv. Yunnan</strain>
    </source>
</reference>
<name>A0ACB9IIN2_9ASTR</name>
<keyword evidence="2" id="KW-1185">Reference proteome</keyword>
<reference evidence="1 2" key="2">
    <citation type="journal article" date="2022" name="Mol. Ecol. Resour.">
        <title>The genomes of chicory, endive, great burdock and yacon provide insights into Asteraceae paleo-polyploidization history and plant inulin production.</title>
        <authorList>
            <person name="Fan W."/>
            <person name="Wang S."/>
            <person name="Wang H."/>
            <person name="Wang A."/>
            <person name="Jiang F."/>
            <person name="Liu H."/>
            <person name="Zhao H."/>
            <person name="Xu D."/>
            <person name="Zhang Y."/>
        </authorList>
    </citation>
    <scope>NUCLEOTIDE SEQUENCE [LARGE SCALE GENOMIC DNA]</scope>
    <source>
        <strain evidence="2">cv. Yunnan</strain>
        <tissue evidence="1">Leaves</tissue>
    </source>
</reference>
<proteinExistence type="predicted"/>